<feature type="compositionally biased region" description="Polar residues" evidence="1">
    <location>
        <begin position="66"/>
        <end position="101"/>
    </location>
</feature>
<feature type="region of interest" description="Disordered" evidence="1">
    <location>
        <begin position="350"/>
        <end position="372"/>
    </location>
</feature>
<name>A0ABQ8FSD7_9PEZI</name>
<feature type="region of interest" description="Disordered" evidence="1">
    <location>
        <begin position="1"/>
        <end position="31"/>
    </location>
</feature>
<sequence length="372" mass="40844">MAGIRSVLQGSRSRSGGNQLSSRKDDAPSTTFTILPAPIQSWIPRLQSIRQRISGFRSRPPGAHSRCSSAEVSGTQLTPPCYASTSSSAGMRRGSSVSDGDTLQTVSDVLLDEQPSSSASTPVVPKYRSFEMQSGINLKCANQGLSLLTSALQEYSSPESSDDGTLSLSRQLYLHAVTYLLRGLPSNLNVEETMFLETSLPPHMTHTTKLVYVGAPSGQQVRPYGRDSTSQSPHPPPEPSWLHRLLASSIIQLFLLFRFILPYVKLFIGHAYQYERKHRLSEGLVSWSMNTVGELGRRGIQFTTTIWQMNDGKVGHAINDFTVWWLRGVTGGIHEGISKGFMILAAKGDDNDDDDDDLYTPSASAGHRDKER</sequence>
<accession>A0ABQ8FSD7</accession>
<reference evidence="2 3" key="1">
    <citation type="journal article" date="2021" name="Nat. Commun.">
        <title>Genetic determinants of endophytism in the Arabidopsis root mycobiome.</title>
        <authorList>
            <person name="Mesny F."/>
            <person name="Miyauchi S."/>
            <person name="Thiergart T."/>
            <person name="Pickel B."/>
            <person name="Atanasova L."/>
            <person name="Karlsson M."/>
            <person name="Huettel B."/>
            <person name="Barry K.W."/>
            <person name="Haridas S."/>
            <person name="Chen C."/>
            <person name="Bauer D."/>
            <person name="Andreopoulos W."/>
            <person name="Pangilinan J."/>
            <person name="LaButti K."/>
            <person name="Riley R."/>
            <person name="Lipzen A."/>
            <person name="Clum A."/>
            <person name="Drula E."/>
            <person name="Henrissat B."/>
            <person name="Kohler A."/>
            <person name="Grigoriev I.V."/>
            <person name="Martin F.M."/>
            <person name="Hacquard S."/>
        </authorList>
    </citation>
    <scope>NUCLEOTIDE SEQUENCE [LARGE SCALE GENOMIC DNA]</scope>
    <source>
        <strain evidence="2 3">MPI-SDFR-AT-0080</strain>
    </source>
</reference>
<comment type="caution">
    <text evidence="2">The sequence shown here is derived from an EMBL/GenBank/DDBJ whole genome shotgun (WGS) entry which is preliminary data.</text>
</comment>
<proteinExistence type="predicted"/>
<protein>
    <submittedName>
        <fullName evidence="2">Uncharacterized protein</fullName>
    </submittedName>
</protein>
<feature type="compositionally biased region" description="Polar residues" evidence="1">
    <location>
        <begin position="8"/>
        <end position="21"/>
    </location>
</feature>
<organism evidence="2 3">
    <name type="scientific">Macrophomina phaseolina</name>
    <dbReference type="NCBI Taxonomy" id="35725"/>
    <lineage>
        <taxon>Eukaryota</taxon>
        <taxon>Fungi</taxon>
        <taxon>Dikarya</taxon>
        <taxon>Ascomycota</taxon>
        <taxon>Pezizomycotina</taxon>
        <taxon>Dothideomycetes</taxon>
        <taxon>Dothideomycetes incertae sedis</taxon>
        <taxon>Botryosphaeriales</taxon>
        <taxon>Botryosphaeriaceae</taxon>
        <taxon>Macrophomina</taxon>
    </lineage>
</organism>
<evidence type="ECO:0000313" key="3">
    <source>
        <dbReference type="Proteomes" id="UP000774617"/>
    </source>
</evidence>
<evidence type="ECO:0000256" key="1">
    <source>
        <dbReference type="SAM" id="MobiDB-lite"/>
    </source>
</evidence>
<gene>
    <name evidence="2" type="ORF">B0J12DRAFT_687398</name>
</gene>
<feature type="region of interest" description="Disordered" evidence="1">
    <location>
        <begin position="55"/>
        <end position="101"/>
    </location>
</feature>
<keyword evidence="3" id="KW-1185">Reference proteome</keyword>
<dbReference type="Proteomes" id="UP000774617">
    <property type="component" value="Unassembled WGS sequence"/>
</dbReference>
<evidence type="ECO:0000313" key="2">
    <source>
        <dbReference type="EMBL" id="KAH7021696.1"/>
    </source>
</evidence>
<dbReference type="EMBL" id="JAGTJR010000065">
    <property type="protein sequence ID" value="KAH7021696.1"/>
    <property type="molecule type" value="Genomic_DNA"/>
</dbReference>